<accession>A0AAN6N5G1</accession>
<dbReference type="AlphaFoldDB" id="A0AAN6N5G1"/>
<keyword evidence="2" id="KW-1185">Reference proteome</keyword>
<reference evidence="2" key="1">
    <citation type="journal article" date="2023" name="Mol. Phylogenet. Evol.">
        <title>Genome-scale phylogeny and comparative genomics of the fungal order Sordariales.</title>
        <authorList>
            <person name="Hensen N."/>
            <person name="Bonometti L."/>
            <person name="Westerberg I."/>
            <person name="Brannstrom I.O."/>
            <person name="Guillou S."/>
            <person name="Cros-Aarteil S."/>
            <person name="Calhoun S."/>
            <person name="Haridas S."/>
            <person name="Kuo A."/>
            <person name="Mondo S."/>
            <person name="Pangilinan J."/>
            <person name="Riley R."/>
            <person name="LaButti K."/>
            <person name="Andreopoulos B."/>
            <person name="Lipzen A."/>
            <person name="Chen C."/>
            <person name="Yan M."/>
            <person name="Daum C."/>
            <person name="Ng V."/>
            <person name="Clum A."/>
            <person name="Steindorff A."/>
            <person name="Ohm R.A."/>
            <person name="Martin F."/>
            <person name="Silar P."/>
            <person name="Natvig D.O."/>
            <person name="Lalanne C."/>
            <person name="Gautier V."/>
            <person name="Ament-Velasquez S.L."/>
            <person name="Kruys A."/>
            <person name="Hutchinson M.I."/>
            <person name="Powell A.J."/>
            <person name="Barry K."/>
            <person name="Miller A.N."/>
            <person name="Grigoriev I.V."/>
            <person name="Debuchy R."/>
            <person name="Gladieux P."/>
            <person name="Hiltunen Thoren M."/>
            <person name="Johannesson H."/>
        </authorList>
    </citation>
    <scope>NUCLEOTIDE SEQUENCE [LARGE SCALE GENOMIC DNA]</scope>
    <source>
        <strain evidence="2">CBS 340.73</strain>
    </source>
</reference>
<name>A0AAN6N5G1_9PEZI</name>
<gene>
    <name evidence="1" type="ORF">QBC46DRAFT_437321</name>
</gene>
<protein>
    <submittedName>
        <fullName evidence="1">Uncharacterized protein</fullName>
    </submittedName>
</protein>
<evidence type="ECO:0000313" key="2">
    <source>
        <dbReference type="Proteomes" id="UP001303473"/>
    </source>
</evidence>
<dbReference type="EMBL" id="MU853810">
    <property type="protein sequence ID" value="KAK3939526.1"/>
    <property type="molecule type" value="Genomic_DNA"/>
</dbReference>
<proteinExistence type="predicted"/>
<comment type="caution">
    <text evidence="1">The sequence shown here is derived from an EMBL/GenBank/DDBJ whole genome shotgun (WGS) entry which is preliminary data.</text>
</comment>
<dbReference type="Proteomes" id="UP001303473">
    <property type="component" value="Unassembled WGS sequence"/>
</dbReference>
<organism evidence="1 2">
    <name type="scientific">Diplogelasinospora grovesii</name>
    <dbReference type="NCBI Taxonomy" id="303347"/>
    <lineage>
        <taxon>Eukaryota</taxon>
        <taxon>Fungi</taxon>
        <taxon>Dikarya</taxon>
        <taxon>Ascomycota</taxon>
        <taxon>Pezizomycotina</taxon>
        <taxon>Sordariomycetes</taxon>
        <taxon>Sordariomycetidae</taxon>
        <taxon>Sordariales</taxon>
        <taxon>Diplogelasinosporaceae</taxon>
        <taxon>Diplogelasinospora</taxon>
    </lineage>
</organism>
<sequence>MESEYYKSQLDRLADFRSGKLEYDDDDYRSGPSSFPRHAILHRLRGILEMEHRFWLNHLRVSYEYQPPTDRILDPSWDMLFARQGSWDFYNKTAPFYIFSPADDLEVPEVPEVHFGLVCDVLQNWLYRKWFRPYRSELEGDPFIAKFIGPDGMLPRCTSAGSLVDLILGLHAHVCDQAEASRRAASTDRLQPSFRAVAIIVIQQDYADCDSADLGPKPVYIVRTGVETGLSAPITFDSIAGDAVTDYVVGVKDGKTWTAVRTSLDTAFAFLTDLQQREEAAFGVHPIRERTPEGMFHYPHLEKYAHSMGWEGDLKLETTSSGWVDMDLYPEWCGDGACFDLAMRNNADSKKRQWATRRTRLLFQLLPFDDKCQSCKRYCHVPSECLHAIEGRVKLPNSLQYPWLTGPQSRDRQCMYYAS</sequence>
<evidence type="ECO:0000313" key="1">
    <source>
        <dbReference type="EMBL" id="KAK3939526.1"/>
    </source>
</evidence>